<evidence type="ECO:0000313" key="3">
    <source>
        <dbReference type="Proteomes" id="UP001237105"/>
    </source>
</evidence>
<accession>A0ABT6SZ71</accession>
<name>A0ABT6SZ71_9ACTN</name>
<dbReference type="EMBL" id="JASCIS010000020">
    <property type="protein sequence ID" value="MDI3420899.1"/>
    <property type="molecule type" value="Genomic_DNA"/>
</dbReference>
<feature type="transmembrane region" description="Helical" evidence="1">
    <location>
        <begin position="312"/>
        <end position="330"/>
    </location>
</feature>
<keyword evidence="1" id="KW-0472">Membrane</keyword>
<feature type="transmembrane region" description="Helical" evidence="1">
    <location>
        <begin position="337"/>
        <end position="358"/>
    </location>
</feature>
<evidence type="ECO:0000256" key="1">
    <source>
        <dbReference type="SAM" id="Phobius"/>
    </source>
</evidence>
<organism evidence="2 3">
    <name type="scientific">Streptomyces luteolus</name>
    <dbReference type="NCBI Taxonomy" id="3043615"/>
    <lineage>
        <taxon>Bacteria</taxon>
        <taxon>Bacillati</taxon>
        <taxon>Actinomycetota</taxon>
        <taxon>Actinomycetes</taxon>
        <taxon>Kitasatosporales</taxon>
        <taxon>Streptomycetaceae</taxon>
        <taxon>Streptomyces</taxon>
    </lineage>
</organism>
<feature type="transmembrane region" description="Helical" evidence="1">
    <location>
        <begin position="416"/>
        <end position="435"/>
    </location>
</feature>
<reference evidence="2 3" key="1">
    <citation type="submission" date="2023-05" db="EMBL/GenBank/DDBJ databases">
        <title>Draft genome sequence of Streptomyces sp. B-S-A12 isolated from a cave soil in Thailand.</title>
        <authorList>
            <person name="Chamroensaksri N."/>
            <person name="Muangham S."/>
        </authorList>
    </citation>
    <scope>NUCLEOTIDE SEQUENCE [LARGE SCALE GENOMIC DNA]</scope>
    <source>
        <strain evidence="2 3">B-S-A12</strain>
    </source>
</reference>
<evidence type="ECO:0000313" key="2">
    <source>
        <dbReference type="EMBL" id="MDI3420899.1"/>
    </source>
</evidence>
<dbReference type="Proteomes" id="UP001237105">
    <property type="component" value="Unassembled WGS sequence"/>
</dbReference>
<keyword evidence="1" id="KW-0812">Transmembrane</keyword>
<sequence length="436" mass="47620">MSGVVRSRRVRGVLLALAVVLLAVAVVAGAGLRDPVHALQNQGGRTALMLASGVLGLVLAAFALLIPGAGNPGPGRRLVWLSACFSLLCIGATVFVWACVSSDDSLKGVPGTVVTTDAQTGRELAAQDRASQRRVPTGLLIETLQFTDTHNVRLTGYLWQRLPASADPDEPAVELPDAIDGGPAERVYRYTDGDQQVVGWRLRTTLREAFDYGHYPLDRQVVRLSMWPRDADTVLVPDFSAYPPWDTRHELGLYQHIVTAQWHPQFTAFSLGEVDDRTNYGQPGASVDSTMPELHFSTGLSREFLSPLLDRLVPLIVIACLVFASLFVITKDSERRALSGFSTWAVLGFCGAQMLIVAVQHGSLRGETSSSGVVYAEYFYFILYLVIALVAINVVEHTSTHRFRLLDWQGNAASRLLYWPTMTGLLLAVTIAVFLL</sequence>
<keyword evidence="1" id="KW-1133">Transmembrane helix</keyword>
<gene>
    <name evidence="2" type="ORF">QIT00_20460</name>
</gene>
<dbReference type="RefSeq" id="WP_282536769.1">
    <property type="nucleotide sequence ID" value="NZ_JASCIS010000020.1"/>
</dbReference>
<proteinExistence type="predicted"/>
<keyword evidence="3" id="KW-1185">Reference proteome</keyword>
<feature type="transmembrane region" description="Helical" evidence="1">
    <location>
        <begin position="45"/>
        <end position="66"/>
    </location>
</feature>
<feature type="transmembrane region" description="Helical" evidence="1">
    <location>
        <begin position="78"/>
        <end position="98"/>
    </location>
</feature>
<feature type="transmembrane region" description="Helical" evidence="1">
    <location>
        <begin position="378"/>
        <end position="395"/>
    </location>
</feature>
<protein>
    <submittedName>
        <fullName evidence="2">Uncharacterized protein</fullName>
    </submittedName>
</protein>
<comment type="caution">
    <text evidence="2">The sequence shown here is derived from an EMBL/GenBank/DDBJ whole genome shotgun (WGS) entry which is preliminary data.</text>
</comment>